<keyword evidence="1" id="KW-0808">Transferase</keyword>
<reference evidence="1" key="1">
    <citation type="submission" date="2023-08" db="EMBL/GenBank/DDBJ databases">
        <authorList>
            <person name="Page C.A."/>
            <person name="Perez-Diaz I.M."/>
        </authorList>
    </citation>
    <scope>NUCLEOTIDE SEQUENCE</scope>
    <source>
        <strain evidence="1">7.8.46</strain>
    </source>
</reference>
<gene>
    <name evidence="1" type="ORF">RI536_02495</name>
</gene>
<dbReference type="GO" id="GO:0016740">
    <property type="term" value="F:transferase activity"/>
    <property type="evidence" value="ECO:0007669"/>
    <property type="project" value="UniProtKB-KW"/>
</dbReference>
<comment type="caution">
    <text evidence="1">The sequence shown here is derived from an EMBL/GenBank/DDBJ whole genome shotgun (WGS) entry which is preliminary data.</text>
</comment>
<organism evidence="1 2">
    <name type="scientific">Lactiplantibacillus pentosus</name>
    <name type="common">Lactobacillus pentosus</name>
    <dbReference type="NCBI Taxonomy" id="1589"/>
    <lineage>
        <taxon>Bacteria</taxon>
        <taxon>Bacillati</taxon>
        <taxon>Bacillota</taxon>
        <taxon>Bacilli</taxon>
        <taxon>Lactobacillales</taxon>
        <taxon>Lactobacillaceae</taxon>
        <taxon>Lactiplantibacillus</taxon>
    </lineage>
</organism>
<evidence type="ECO:0000313" key="1">
    <source>
        <dbReference type="EMBL" id="MDT6988973.1"/>
    </source>
</evidence>
<dbReference type="Proteomes" id="UP001267003">
    <property type="component" value="Unassembled WGS sequence"/>
</dbReference>
<dbReference type="RefSeq" id="WP_216780298.1">
    <property type="nucleotide sequence ID" value="NZ_JAGXBR010000007.1"/>
</dbReference>
<evidence type="ECO:0000313" key="2">
    <source>
        <dbReference type="Proteomes" id="UP001267003"/>
    </source>
</evidence>
<sequence>MKNRFTNAMQMKAYVKKQSALNNIDPRLLIQEFVLDDLLERISLSPYRDNLVLKGGFLIASLLGIDTRSTHDLDTTVVGMPINPNQLMSVFTKVCQIVPEDDPIELHPVKIERIRDDDKYGGYRVYFEGLIYGKIKPRIKIDVSTGDQITPNAISYQHHLMTEDRTITIAAYNIETILAEKLETIISRGATNSRSKDFYDLYALIKFEYQNIDVDQLKLALTNTAAHRRTLETLRDYQEIIADVMNDKDMNTRWHIYQRDNEFAKNISFQDTCSTVVELLNEILKQK</sequence>
<protein>
    <submittedName>
        <fullName evidence="1">Nucleotidyl transferase AbiEii/AbiGii toxin family protein</fullName>
    </submittedName>
</protein>
<dbReference type="Pfam" id="PF08843">
    <property type="entry name" value="AbiEii"/>
    <property type="match status" value="1"/>
</dbReference>
<dbReference type="EMBL" id="JAVLAQ010000001">
    <property type="protein sequence ID" value="MDT6988973.1"/>
    <property type="molecule type" value="Genomic_DNA"/>
</dbReference>
<proteinExistence type="predicted"/>
<name>A0AAW8VU05_LACPE</name>
<dbReference type="AlphaFoldDB" id="A0AAW8VU05"/>
<accession>A0AAW8VU05</accession>
<dbReference type="InterPro" id="IPR014942">
    <property type="entry name" value="AbiEii"/>
</dbReference>